<protein>
    <submittedName>
        <fullName evidence="1">Uncharacterized protein</fullName>
    </submittedName>
</protein>
<proteinExistence type="predicted"/>
<reference evidence="1" key="1">
    <citation type="submission" date="2023-04" db="EMBL/GenBank/DDBJ databases">
        <title>Draft Genome sequencing of Naganishia species isolated from polar environments using Oxford Nanopore Technology.</title>
        <authorList>
            <person name="Leo P."/>
            <person name="Venkateswaran K."/>
        </authorList>
    </citation>
    <scope>NUCLEOTIDE SEQUENCE</scope>
    <source>
        <strain evidence="1">DBVPG 5303</strain>
    </source>
</reference>
<evidence type="ECO:0000313" key="2">
    <source>
        <dbReference type="Proteomes" id="UP001234202"/>
    </source>
</evidence>
<dbReference type="Proteomes" id="UP001234202">
    <property type="component" value="Unassembled WGS sequence"/>
</dbReference>
<sequence>MQITAFITTILATVSLAVYGQAVDQPMFQNFSAVANTTEGAALLAALPGPDRNLSATPDKTLFVPINKAFAALPESVSSNTTLLANILSQVVSPYSTRSLLARLTLQAPLSRYHFLRESTNPLLVATEPNHTIVRSMYKNAMLPGNASQVVVCTQGEHPEALNASMSFPNQNNPDLHGSIGVRVKVANFMAIPITAVLSLPQTLEVLARSLLPQLAETLDKNHLLQPLSEAKGITVFATTDAAMSAAGSIDDQLNSTQIRTLLNNHIINGSVVYSTLLTSSNYTSAAGEPFTFITNATGAYVTSGNTTAQIVSADIPIANGVIHIIDRVLINSEGNPAAAESAVSSYAVQATATTSGVNGGIVGASSTMGSATGASTSAKATSSAILSTSLSTGVIGSAVAILAGVFAGAALLF</sequence>
<organism evidence="1 2">
    <name type="scientific">Naganishia onofrii</name>
    <dbReference type="NCBI Taxonomy" id="1851511"/>
    <lineage>
        <taxon>Eukaryota</taxon>
        <taxon>Fungi</taxon>
        <taxon>Dikarya</taxon>
        <taxon>Basidiomycota</taxon>
        <taxon>Agaricomycotina</taxon>
        <taxon>Tremellomycetes</taxon>
        <taxon>Filobasidiales</taxon>
        <taxon>Filobasidiaceae</taxon>
        <taxon>Naganishia</taxon>
    </lineage>
</organism>
<accession>A0ACC2XT05</accession>
<dbReference type="EMBL" id="JASBWV010000006">
    <property type="protein sequence ID" value="KAJ9126131.1"/>
    <property type="molecule type" value="Genomic_DNA"/>
</dbReference>
<comment type="caution">
    <text evidence="1">The sequence shown here is derived from an EMBL/GenBank/DDBJ whole genome shotgun (WGS) entry which is preliminary data.</text>
</comment>
<keyword evidence="2" id="KW-1185">Reference proteome</keyword>
<evidence type="ECO:0000313" key="1">
    <source>
        <dbReference type="EMBL" id="KAJ9126131.1"/>
    </source>
</evidence>
<gene>
    <name evidence="1" type="ORF">QFC24_002404</name>
</gene>
<name>A0ACC2XT05_9TREE</name>